<reference evidence="3 4" key="1">
    <citation type="submission" date="2018-02" db="EMBL/GenBank/DDBJ databases">
        <title>Complete genome sequencing of Faecalibacterium prausnitzii strains isolated from the human gut.</title>
        <authorList>
            <person name="Fitzgerald B.C."/>
            <person name="Shkoporov A.N."/>
            <person name="Ross P.R."/>
            <person name="Hill C."/>
        </authorList>
    </citation>
    <scope>NUCLEOTIDE SEQUENCE [LARGE SCALE GENOMIC DNA]</scope>
    <source>
        <strain evidence="3 4">APC942/8-14-2</strain>
    </source>
</reference>
<name>A0A329TRC4_9FIRM</name>
<feature type="domain" description="YcxB-like C-terminal" evidence="2">
    <location>
        <begin position="125"/>
        <end position="168"/>
    </location>
</feature>
<proteinExistence type="predicted"/>
<feature type="transmembrane region" description="Helical" evidence="1">
    <location>
        <begin position="50"/>
        <end position="66"/>
    </location>
</feature>
<sequence>MQPSCFVTDGKEELMQTSKNHFEAKVIFNDETIRRMFRTEFYTYEGMQRLVWLAVAFALVMLALFVPIPTVVKVLCLLVGCAMFAMPDFLSRVAAEGVIMQRGGAESTVSCRINAGGVDVENGAHIPFDQIDRLVEDDQYFYLFQSRQMAVMIPKGSLLPANPERFAKVLAKETGKDWQQPKSLWGLNLKDLIQMVKDRFHRGES</sequence>
<evidence type="ECO:0000256" key="1">
    <source>
        <dbReference type="SAM" id="Phobius"/>
    </source>
</evidence>
<organism evidence="3 4">
    <name type="scientific">Faecalibacterium prausnitzii</name>
    <dbReference type="NCBI Taxonomy" id="853"/>
    <lineage>
        <taxon>Bacteria</taxon>
        <taxon>Bacillati</taxon>
        <taxon>Bacillota</taxon>
        <taxon>Clostridia</taxon>
        <taxon>Eubacteriales</taxon>
        <taxon>Oscillospiraceae</taxon>
        <taxon>Faecalibacterium</taxon>
    </lineage>
</organism>
<keyword evidence="1" id="KW-0812">Transmembrane</keyword>
<dbReference type="Proteomes" id="UP000251634">
    <property type="component" value="Unassembled WGS sequence"/>
</dbReference>
<evidence type="ECO:0000313" key="4">
    <source>
        <dbReference type="Proteomes" id="UP000251634"/>
    </source>
</evidence>
<dbReference type="Pfam" id="PF14317">
    <property type="entry name" value="YcxB"/>
    <property type="match status" value="1"/>
</dbReference>
<accession>A0A329TRC4</accession>
<protein>
    <recommendedName>
        <fullName evidence="2">YcxB-like C-terminal domain-containing protein</fullName>
    </recommendedName>
</protein>
<evidence type="ECO:0000259" key="2">
    <source>
        <dbReference type="Pfam" id="PF14317"/>
    </source>
</evidence>
<dbReference type="EMBL" id="PRKZ01000001">
    <property type="protein sequence ID" value="RAW51899.1"/>
    <property type="molecule type" value="Genomic_DNA"/>
</dbReference>
<keyword evidence="1" id="KW-1133">Transmembrane helix</keyword>
<evidence type="ECO:0000313" key="3">
    <source>
        <dbReference type="EMBL" id="RAW51899.1"/>
    </source>
</evidence>
<keyword evidence="1" id="KW-0472">Membrane</keyword>
<dbReference type="InterPro" id="IPR025588">
    <property type="entry name" value="YcxB-like_C"/>
</dbReference>
<comment type="caution">
    <text evidence="3">The sequence shown here is derived from an EMBL/GenBank/DDBJ whole genome shotgun (WGS) entry which is preliminary data.</text>
</comment>
<gene>
    <name evidence="3" type="ORF">C4N25_00355</name>
</gene>
<dbReference type="AlphaFoldDB" id="A0A329TRC4"/>